<evidence type="ECO:0000313" key="13">
    <source>
        <dbReference type="EMBL" id="KAL3690632.1"/>
    </source>
</evidence>
<dbReference type="Proteomes" id="UP001633002">
    <property type="component" value="Unassembled WGS sequence"/>
</dbReference>
<keyword evidence="11" id="KW-0472">Membrane</keyword>
<dbReference type="SUPFAM" id="SSF109604">
    <property type="entry name" value="HD-domain/PDEase-like"/>
    <property type="match status" value="1"/>
</dbReference>
<evidence type="ECO:0000256" key="1">
    <source>
        <dbReference type="ARBA" id="ARBA00001638"/>
    </source>
</evidence>
<dbReference type="InterPro" id="IPR003607">
    <property type="entry name" value="HD/PDEase_dom"/>
</dbReference>
<protein>
    <recommendedName>
        <fullName evidence="7">5'-deoxynucleotidase</fullName>
        <ecNumber evidence="7">3.1.3.89</ecNumber>
    </recommendedName>
</protein>
<keyword evidence="11" id="KW-0812">Transmembrane</keyword>
<feature type="region of interest" description="Disordered" evidence="10">
    <location>
        <begin position="915"/>
        <end position="942"/>
    </location>
</feature>
<dbReference type="AlphaFoldDB" id="A0ABD3HGH8"/>
<comment type="cofactor">
    <cofactor evidence="2">
        <name>Mn(2+)</name>
        <dbReference type="ChEBI" id="CHEBI:29035"/>
    </cofactor>
</comment>
<evidence type="ECO:0000259" key="12">
    <source>
        <dbReference type="SMART" id="SM00471"/>
    </source>
</evidence>
<comment type="similarity">
    <text evidence="5">Belongs to the HDDC2 family.</text>
</comment>
<organism evidence="13 14">
    <name type="scientific">Riccia sorocarpa</name>
    <dbReference type="NCBI Taxonomy" id="122646"/>
    <lineage>
        <taxon>Eukaryota</taxon>
        <taxon>Viridiplantae</taxon>
        <taxon>Streptophyta</taxon>
        <taxon>Embryophyta</taxon>
        <taxon>Marchantiophyta</taxon>
        <taxon>Marchantiopsida</taxon>
        <taxon>Marchantiidae</taxon>
        <taxon>Marchantiales</taxon>
        <taxon>Ricciaceae</taxon>
        <taxon>Riccia</taxon>
    </lineage>
</organism>
<evidence type="ECO:0000256" key="4">
    <source>
        <dbReference type="ARBA" id="ARBA00004074"/>
    </source>
</evidence>
<evidence type="ECO:0000313" key="14">
    <source>
        <dbReference type="Proteomes" id="UP001633002"/>
    </source>
</evidence>
<dbReference type="GO" id="GO:0046872">
    <property type="term" value="F:metal ion binding"/>
    <property type="evidence" value="ECO:0007669"/>
    <property type="project" value="UniProtKB-KW"/>
</dbReference>
<feature type="transmembrane region" description="Helical" evidence="11">
    <location>
        <begin position="863"/>
        <end position="883"/>
    </location>
</feature>
<comment type="function">
    <text evidence="4">Catalyzes the dephosphorylation of the nucleoside 5'-monophosphates deoxyadenosine monophosphate (dAMP), deoxycytidine monophosphate (dCMP), deoxyguanosine monophosphate (dGMP) and deoxythymidine monophosphate (dTMP).</text>
</comment>
<evidence type="ECO:0000256" key="7">
    <source>
        <dbReference type="ARBA" id="ARBA00012964"/>
    </source>
</evidence>
<dbReference type="PANTHER" id="PTHR11845:SF13">
    <property type="entry name" value="5'-DEOXYNUCLEOTIDASE HDDC2"/>
    <property type="match status" value="1"/>
</dbReference>
<dbReference type="Gene3D" id="1.10.3210.10">
    <property type="entry name" value="Hypothetical protein af1432"/>
    <property type="match status" value="1"/>
</dbReference>
<evidence type="ECO:0000256" key="2">
    <source>
        <dbReference type="ARBA" id="ARBA00001936"/>
    </source>
</evidence>
<evidence type="ECO:0000256" key="5">
    <source>
        <dbReference type="ARBA" id="ARBA00009999"/>
    </source>
</evidence>
<feature type="transmembrane region" description="Helical" evidence="11">
    <location>
        <begin position="650"/>
        <end position="676"/>
    </location>
</feature>
<dbReference type="InterPro" id="IPR039356">
    <property type="entry name" value="YfbR/HDDC2"/>
</dbReference>
<comment type="subunit">
    <text evidence="6">Homodimer.</text>
</comment>
<keyword evidence="11" id="KW-1133">Transmembrane helix</keyword>
<feature type="compositionally biased region" description="Low complexity" evidence="10">
    <location>
        <begin position="922"/>
        <end position="942"/>
    </location>
</feature>
<dbReference type="Pfam" id="PF13023">
    <property type="entry name" value="HD_3"/>
    <property type="match status" value="1"/>
</dbReference>
<comment type="cofactor">
    <cofactor evidence="3">
        <name>Co(2+)</name>
        <dbReference type="ChEBI" id="CHEBI:48828"/>
    </cofactor>
</comment>
<feature type="region of interest" description="Disordered" evidence="10">
    <location>
        <begin position="806"/>
        <end position="837"/>
    </location>
</feature>
<gene>
    <name evidence="13" type="ORF">R1sor_004283</name>
</gene>
<evidence type="ECO:0000256" key="9">
    <source>
        <dbReference type="ARBA" id="ARBA00022801"/>
    </source>
</evidence>
<name>A0ABD3HGH8_9MARC</name>
<evidence type="ECO:0000256" key="3">
    <source>
        <dbReference type="ARBA" id="ARBA00001941"/>
    </source>
</evidence>
<dbReference type="InterPro" id="IPR006674">
    <property type="entry name" value="HD_domain"/>
</dbReference>
<dbReference type="InterPro" id="IPR033122">
    <property type="entry name" value="LETM1-like_RBD"/>
</dbReference>
<feature type="domain" description="HD/PDEase" evidence="12">
    <location>
        <begin position="975"/>
        <end position="1093"/>
    </location>
</feature>
<dbReference type="Pfam" id="PF07766">
    <property type="entry name" value="LETM1_RBD"/>
    <property type="match status" value="1"/>
</dbReference>
<dbReference type="PANTHER" id="PTHR11845">
    <property type="entry name" value="5'-DEOXYNUCLEOTIDASE HDDC2"/>
    <property type="match status" value="1"/>
</dbReference>
<comment type="catalytic activity">
    <reaction evidence="1">
        <text>a 2'-deoxyribonucleoside 5'-phosphate + H2O = a 2'-deoxyribonucleoside + phosphate</text>
        <dbReference type="Rhea" id="RHEA:36167"/>
        <dbReference type="ChEBI" id="CHEBI:15377"/>
        <dbReference type="ChEBI" id="CHEBI:18274"/>
        <dbReference type="ChEBI" id="CHEBI:43474"/>
        <dbReference type="ChEBI" id="CHEBI:65317"/>
        <dbReference type="EC" id="3.1.3.89"/>
    </reaction>
</comment>
<feature type="region of interest" description="Disordered" evidence="10">
    <location>
        <begin position="736"/>
        <end position="758"/>
    </location>
</feature>
<evidence type="ECO:0000256" key="8">
    <source>
        <dbReference type="ARBA" id="ARBA00022723"/>
    </source>
</evidence>
<dbReference type="GO" id="GO:0002953">
    <property type="term" value="F:5'-deoxynucleotidase activity"/>
    <property type="evidence" value="ECO:0007669"/>
    <property type="project" value="UniProtKB-EC"/>
</dbReference>
<dbReference type="EMBL" id="JBJQOH010000003">
    <property type="protein sequence ID" value="KAL3690632.1"/>
    <property type="molecule type" value="Genomic_DNA"/>
</dbReference>
<keyword evidence="9" id="KW-0378">Hydrolase</keyword>
<sequence>MAACSLSGMQTQAPLGFAKRPVVAEFPLPLEASVRAHSHGRPPDYSGRSSSNFCTTSMRERSMISPMRIAPFSPSAANFAPICASSASGRRSSYSCSSSSAPTLKSAFLRTVEKKSRPSRFSGQAKVIVVASGIRRGRKVVVFAFEGADLQTSQGWNGAVADDKKGENQNGSGIRIAAEEEAVQEVQARLQRLEVLVLLRRLYRDVMKSERVLSTPIPRVAPTEDDEEKGDKKSKARRVSDWLWWGWSGQGDGNQELILSSVLELLEYAEDIRDLAVALKRDLAGVDGLLPLVFSEDSKAESIVMSTVEKIGGSLKEVAEKVEASLSQEERESALRLKLEEEERERDENVQTRVLRRLERLPDTSAVLDRVIKRVARVDPKKIDLSKEDDDSLQTRGQRTVQFFVETWRRLNGRPGSNVIEPITAVLPVPTSIRPELEQKKLALILQVEALDKKLGEASRAREAKLRQKNVLKRTTMASEIRTLDDEVNELRKILAVRTLQLEMLLIYMYLEEDVLQVTDDIRSDEDESLLVAEFGLLDAELASLRTAVDRNEAILIQDEELEDLAADIPDLKNRLGIVEEASIPLGQRMQMSFSEGLVKVKEGAGFYWRGLRLLGGDLVYSSRLFWVAVTGTTLKPREVQTLRRTTRDIFTMVPFTIILIAPITPVGHVMVFSFLQRYFPGFFPSAFSLKRQEVMKRYELIREQVRLAVTEREKEDAAAMAAAAAAETFEATEEELKPAGLLNSSSDPGSGRLRQRARPGRLLILQDRLPEIARQLENMKEGMKEEEASAGSRYLRKGLIDRSEEIPAPDTVEASARSSSVKEDSEDILSPPRDEGTPFRTFWTHLGVPRSCFEKKRERRRFGLLLLTVYSFKASVTVMRAVTSLAAGGRLLPRAAVGGAAAAARAMEASACVGRSKNASPNKQPQNNEQQQTSVSMSSSHSAPSAFDAIQFFTLCQRLKTTKRTGWVNHGLKESESIADHMYRMAIMALIAADGIPGVDKDRCVKMAVVHDLAEAIVGDITPSDNVPKEEKSRREREAMDEICAMLGGGVAAQEMMELWREYENNATPEAKLVKDFDKIEMILQAHEYEQESGKDLEDFFRTTRGKFQTDVGKALAAEVVKRRSSSSTHINSEASN</sequence>
<reference evidence="13 14" key="1">
    <citation type="submission" date="2024-09" db="EMBL/GenBank/DDBJ databases">
        <title>Chromosome-scale assembly of Riccia sorocarpa.</title>
        <authorList>
            <person name="Paukszto L."/>
        </authorList>
    </citation>
    <scope>NUCLEOTIDE SEQUENCE [LARGE SCALE GENOMIC DNA]</scope>
    <source>
        <strain evidence="13">LP-2024</strain>
        <tissue evidence="13">Aerial parts of the thallus</tissue>
    </source>
</reference>
<dbReference type="EC" id="3.1.3.89" evidence="7"/>
<accession>A0ABD3HGH8</accession>
<keyword evidence="14" id="KW-1185">Reference proteome</keyword>
<comment type="caution">
    <text evidence="13">The sequence shown here is derived from an EMBL/GenBank/DDBJ whole genome shotgun (WGS) entry which is preliminary data.</text>
</comment>
<dbReference type="SMART" id="SM00471">
    <property type="entry name" value="HDc"/>
    <property type="match status" value="1"/>
</dbReference>
<evidence type="ECO:0000256" key="11">
    <source>
        <dbReference type="SAM" id="Phobius"/>
    </source>
</evidence>
<proteinExistence type="inferred from homology"/>
<keyword evidence="8" id="KW-0479">Metal-binding</keyword>
<evidence type="ECO:0000256" key="10">
    <source>
        <dbReference type="SAM" id="MobiDB-lite"/>
    </source>
</evidence>
<dbReference type="FunFam" id="1.10.3210.10:FF:000016">
    <property type="entry name" value="HD domain-containing protein 2"/>
    <property type="match status" value="1"/>
</dbReference>
<evidence type="ECO:0000256" key="6">
    <source>
        <dbReference type="ARBA" id="ARBA00011738"/>
    </source>
</evidence>